<dbReference type="NCBIfam" id="TIGR00711">
    <property type="entry name" value="efflux_EmrB"/>
    <property type="match status" value="1"/>
</dbReference>
<comment type="similarity">
    <text evidence="2">Belongs to the major facilitator superfamily. EmrB family.</text>
</comment>
<feature type="transmembrane region" description="Helical" evidence="8">
    <location>
        <begin position="321"/>
        <end position="341"/>
    </location>
</feature>
<dbReference type="GO" id="GO:0022857">
    <property type="term" value="F:transmembrane transporter activity"/>
    <property type="evidence" value="ECO:0007669"/>
    <property type="project" value="InterPro"/>
</dbReference>
<feature type="transmembrane region" description="Helical" evidence="8">
    <location>
        <begin position="219"/>
        <end position="236"/>
    </location>
</feature>
<dbReference type="Gene3D" id="1.20.1250.20">
    <property type="entry name" value="MFS general substrate transporter like domains"/>
    <property type="match status" value="1"/>
</dbReference>
<dbReference type="InterPro" id="IPR004638">
    <property type="entry name" value="EmrB-like"/>
</dbReference>
<evidence type="ECO:0000256" key="4">
    <source>
        <dbReference type="ARBA" id="ARBA00022475"/>
    </source>
</evidence>
<dbReference type="InterPro" id="IPR020846">
    <property type="entry name" value="MFS_dom"/>
</dbReference>
<keyword evidence="6 8" id="KW-1133">Transmembrane helix</keyword>
<evidence type="ECO:0000256" key="1">
    <source>
        <dbReference type="ARBA" id="ARBA00004651"/>
    </source>
</evidence>
<evidence type="ECO:0000256" key="3">
    <source>
        <dbReference type="ARBA" id="ARBA00022448"/>
    </source>
</evidence>
<feature type="signal peptide" evidence="9">
    <location>
        <begin position="1"/>
        <end position="24"/>
    </location>
</feature>
<feature type="transmembrane region" description="Helical" evidence="8">
    <location>
        <begin position="40"/>
        <end position="60"/>
    </location>
</feature>
<dbReference type="InterPro" id="IPR011701">
    <property type="entry name" value="MFS"/>
</dbReference>
<evidence type="ECO:0000313" key="12">
    <source>
        <dbReference type="Proteomes" id="UP000570166"/>
    </source>
</evidence>
<accession>A0A838L6X2</accession>
<evidence type="ECO:0000256" key="5">
    <source>
        <dbReference type="ARBA" id="ARBA00022692"/>
    </source>
</evidence>
<dbReference type="Gene3D" id="1.20.1720.10">
    <property type="entry name" value="Multidrug resistance protein D"/>
    <property type="match status" value="1"/>
</dbReference>
<feature type="transmembrane region" description="Helical" evidence="8">
    <location>
        <begin position="256"/>
        <end position="281"/>
    </location>
</feature>
<feature type="transmembrane region" description="Helical" evidence="8">
    <location>
        <begin position="103"/>
        <end position="121"/>
    </location>
</feature>
<protein>
    <submittedName>
        <fullName evidence="11">DHA2 family efflux MFS transporter permease subunit</fullName>
    </submittedName>
</protein>
<dbReference type="SUPFAM" id="SSF103473">
    <property type="entry name" value="MFS general substrate transporter"/>
    <property type="match status" value="1"/>
</dbReference>
<keyword evidence="4" id="KW-1003">Cell membrane</keyword>
<dbReference type="Proteomes" id="UP000570166">
    <property type="component" value="Unassembled WGS sequence"/>
</dbReference>
<comment type="caution">
    <text evidence="11">The sequence shown here is derived from an EMBL/GenBank/DDBJ whole genome shotgun (WGS) entry which is preliminary data.</text>
</comment>
<feature type="chain" id="PRO_5032848732" evidence="9">
    <location>
        <begin position="25"/>
        <end position="459"/>
    </location>
</feature>
<feature type="transmembrane region" description="Helical" evidence="8">
    <location>
        <begin position="128"/>
        <end position="150"/>
    </location>
</feature>
<keyword evidence="5 8" id="KW-0812">Transmembrane</keyword>
<feature type="transmembrane region" description="Helical" evidence="8">
    <location>
        <begin position="72"/>
        <end position="97"/>
    </location>
</feature>
<feature type="transmembrane region" description="Helical" evidence="8">
    <location>
        <begin position="191"/>
        <end position="213"/>
    </location>
</feature>
<organism evidence="11 12">
    <name type="scientific">Sphingomonas chungangi</name>
    <dbReference type="NCBI Taxonomy" id="2683589"/>
    <lineage>
        <taxon>Bacteria</taxon>
        <taxon>Pseudomonadati</taxon>
        <taxon>Pseudomonadota</taxon>
        <taxon>Alphaproteobacteria</taxon>
        <taxon>Sphingomonadales</taxon>
        <taxon>Sphingomonadaceae</taxon>
        <taxon>Sphingomonas</taxon>
    </lineage>
</organism>
<evidence type="ECO:0000313" key="11">
    <source>
        <dbReference type="EMBL" id="MBA2933896.1"/>
    </source>
</evidence>
<feature type="transmembrane region" description="Helical" evidence="8">
    <location>
        <begin position="353"/>
        <end position="375"/>
    </location>
</feature>
<dbReference type="PANTHER" id="PTHR42718:SF9">
    <property type="entry name" value="MAJOR FACILITATOR SUPERFAMILY MULTIDRUG TRANSPORTER MFSC"/>
    <property type="match status" value="1"/>
</dbReference>
<feature type="transmembrane region" description="Helical" evidence="8">
    <location>
        <begin position="418"/>
        <end position="440"/>
    </location>
</feature>
<feature type="transmembrane region" description="Helical" evidence="8">
    <location>
        <begin position="293"/>
        <end position="314"/>
    </location>
</feature>
<reference evidence="11 12" key="1">
    <citation type="submission" date="2020-07" db="EMBL/GenBank/DDBJ databases">
        <authorList>
            <person name="Sun Q."/>
        </authorList>
    </citation>
    <scope>NUCLEOTIDE SEQUENCE [LARGE SCALE GENOMIC DNA]</scope>
    <source>
        <strain evidence="11 12">CGMCC 1.13654</strain>
    </source>
</reference>
<evidence type="ECO:0000256" key="6">
    <source>
        <dbReference type="ARBA" id="ARBA00022989"/>
    </source>
</evidence>
<keyword evidence="7 8" id="KW-0472">Membrane</keyword>
<keyword evidence="12" id="KW-1185">Reference proteome</keyword>
<feature type="transmembrane region" description="Helical" evidence="8">
    <location>
        <begin position="156"/>
        <end position="179"/>
    </location>
</feature>
<keyword evidence="3" id="KW-0813">Transport</keyword>
<dbReference type="Pfam" id="PF07690">
    <property type="entry name" value="MFS_1"/>
    <property type="match status" value="1"/>
</dbReference>
<sequence length="459" mass="47054">MWFRAGIAMLGAFTTMLASTMTNAALPALSLDLHASEAASAWLVSGYLLALATGVPMSAWASRRVGPTRLWLIGLTLFAVSSATCAVAPNMAALIGARMVQGLVGGLLVPVGQTIIGLVVNRQRLGRIISMIGIVIVVAPLLGTSLGALIVDHGGWRAMFWASVPLCVVALGLGLRFLPKLETGGSPSLDWIGALLILAGLPLTLLGVTSGALPGALSWRVGTLVAGVLLIVGFSIRTLRADAPLLNLNLLADRSFAACAAIMAIGGAVSFGGQFLLPLYFMEVRGETLQATAVSLIPQILGSMVGFPFAGWLTDRYDARLVLVSGGILAALSTIPLAIIGAQAGNVSVELLIAVRGFGVALATTPAMIAGLAIVERRHFSHAAPILNIFQRLGAAFGTALIASVYGRGGSMSALTRFHHSSLCLAAPAALIAVAAIVITRSPAGHSSARGAAALKRNA</sequence>
<dbReference type="PROSITE" id="PS50850">
    <property type="entry name" value="MFS"/>
    <property type="match status" value="1"/>
</dbReference>
<dbReference type="EMBL" id="JACEIB010000003">
    <property type="protein sequence ID" value="MBA2933896.1"/>
    <property type="molecule type" value="Genomic_DNA"/>
</dbReference>
<evidence type="ECO:0000256" key="2">
    <source>
        <dbReference type="ARBA" id="ARBA00008537"/>
    </source>
</evidence>
<evidence type="ECO:0000256" key="8">
    <source>
        <dbReference type="SAM" id="Phobius"/>
    </source>
</evidence>
<dbReference type="GO" id="GO:0005886">
    <property type="term" value="C:plasma membrane"/>
    <property type="evidence" value="ECO:0007669"/>
    <property type="project" value="UniProtKB-SubCell"/>
</dbReference>
<dbReference type="AlphaFoldDB" id="A0A838L6X2"/>
<evidence type="ECO:0000256" key="7">
    <source>
        <dbReference type="ARBA" id="ARBA00023136"/>
    </source>
</evidence>
<dbReference type="InterPro" id="IPR036259">
    <property type="entry name" value="MFS_trans_sf"/>
</dbReference>
<gene>
    <name evidence="11" type="ORF">HZF05_07255</name>
</gene>
<evidence type="ECO:0000259" key="10">
    <source>
        <dbReference type="PROSITE" id="PS50850"/>
    </source>
</evidence>
<feature type="transmembrane region" description="Helical" evidence="8">
    <location>
        <begin position="387"/>
        <end position="406"/>
    </location>
</feature>
<feature type="domain" description="Major facilitator superfamily (MFS) profile" evidence="10">
    <location>
        <begin position="4"/>
        <end position="444"/>
    </location>
</feature>
<keyword evidence="9" id="KW-0732">Signal</keyword>
<evidence type="ECO:0000256" key="9">
    <source>
        <dbReference type="SAM" id="SignalP"/>
    </source>
</evidence>
<comment type="subcellular location">
    <subcellularLocation>
        <location evidence="1">Cell membrane</location>
        <topology evidence="1">Multi-pass membrane protein</topology>
    </subcellularLocation>
</comment>
<dbReference type="PANTHER" id="PTHR42718">
    <property type="entry name" value="MAJOR FACILITATOR SUPERFAMILY MULTIDRUG TRANSPORTER MFSC"/>
    <property type="match status" value="1"/>
</dbReference>
<proteinExistence type="inferred from homology"/>
<name>A0A838L6X2_9SPHN</name>